<evidence type="ECO:0000313" key="7">
    <source>
        <dbReference type="EMBL" id="PSS28782.1"/>
    </source>
</evidence>
<name>A0A2R6RFH8_ACTCC</name>
<dbReference type="AlphaFoldDB" id="A0A2R6RFH8"/>
<proteinExistence type="predicted"/>
<comment type="caution">
    <text evidence="7">The sequence shown here is derived from an EMBL/GenBank/DDBJ whole genome shotgun (WGS) entry which is preliminary data.</text>
</comment>
<dbReference type="Proteomes" id="UP000241394">
    <property type="component" value="Chromosome LG6"/>
</dbReference>
<dbReference type="SMART" id="SM00724">
    <property type="entry name" value="TLC"/>
    <property type="match status" value="1"/>
</dbReference>
<reference evidence="8" key="2">
    <citation type="journal article" date="2018" name="BMC Genomics">
        <title>A manually annotated Actinidia chinensis var. chinensis (kiwifruit) genome highlights the challenges associated with draft genomes and gene prediction in plants.</title>
        <authorList>
            <person name="Pilkington S.M."/>
            <person name="Crowhurst R."/>
            <person name="Hilario E."/>
            <person name="Nardozza S."/>
            <person name="Fraser L."/>
            <person name="Peng Y."/>
            <person name="Gunaseelan K."/>
            <person name="Simpson R."/>
            <person name="Tahir J."/>
            <person name="Deroles S.C."/>
            <person name="Templeton K."/>
            <person name="Luo Z."/>
            <person name="Davy M."/>
            <person name="Cheng C."/>
            <person name="McNeilage M."/>
            <person name="Scaglione D."/>
            <person name="Liu Y."/>
            <person name="Zhang Q."/>
            <person name="Datson P."/>
            <person name="De Silva N."/>
            <person name="Gardiner S.E."/>
            <person name="Bassett H."/>
            <person name="Chagne D."/>
            <person name="McCallum J."/>
            <person name="Dzierzon H."/>
            <person name="Deng C."/>
            <person name="Wang Y.Y."/>
            <person name="Barron L."/>
            <person name="Manako K."/>
            <person name="Bowen J."/>
            <person name="Foster T.M."/>
            <person name="Erridge Z.A."/>
            <person name="Tiffin H."/>
            <person name="Waite C.N."/>
            <person name="Davies K.M."/>
            <person name="Grierson E.P."/>
            <person name="Laing W.A."/>
            <person name="Kirk R."/>
            <person name="Chen X."/>
            <person name="Wood M."/>
            <person name="Montefiori M."/>
            <person name="Brummell D.A."/>
            <person name="Schwinn K.E."/>
            <person name="Catanach A."/>
            <person name="Fullerton C."/>
            <person name="Li D."/>
            <person name="Meiyalaghan S."/>
            <person name="Nieuwenhuizen N."/>
            <person name="Read N."/>
            <person name="Prakash R."/>
            <person name="Hunter D."/>
            <person name="Zhang H."/>
            <person name="McKenzie M."/>
            <person name="Knabel M."/>
            <person name="Harris A."/>
            <person name="Allan A.C."/>
            <person name="Gleave A."/>
            <person name="Chen A."/>
            <person name="Janssen B.J."/>
            <person name="Plunkett B."/>
            <person name="Ampomah-Dwamena C."/>
            <person name="Voogd C."/>
            <person name="Leif D."/>
            <person name="Lafferty D."/>
            <person name="Souleyre E.J.F."/>
            <person name="Varkonyi-Gasic E."/>
            <person name="Gambi F."/>
            <person name="Hanley J."/>
            <person name="Yao J.L."/>
            <person name="Cheung J."/>
            <person name="David K.M."/>
            <person name="Warren B."/>
            <person name="Marsh K."/>
            <person name="Snowden K.C."/>
            <person name="Lin-Wang K."/>
            <person name="Brian L."/>
            <person name="Martinez-Sanchez M."/>
            <person name="Wang M."/>
            <person name="Ileperuma N."/>
            <person name="Macnee N."/>
            <person name="Campin R."/>
            <person name="McAtee P."/>
            <person name="Drummond R.S.M."/>
            <person name="Espley R.V."/>
            <person name="Ireland H.S."/>
            <person name="Wu R."/>
            <person name="Atkinson R.G."/>
            <person name="Karunairetnam S."/>
            <person name="Bulley S."/>
            <person name="Chunkath S."/>
            <person name="Hanley Z."/>
            <person name="Storey R."/>
            <person name="Thrimawithana A.H."/>
            <person name="Thomson S."/>
            <person name="David C."/>
            <person name="Testolin R."/>
            <person name="Huang H."/>
            <person name="Hellens R.P."/>
            <person name="Schaffer R.J."/>
        </authorList>
    </citation>
    <scope>NUCLEOTIDE SEQUENCE [LARGE SCALE GENOMIC DNA]</scope>
    <source>
        <strain evidence="8">cv. Red5</strain>
    </source>
</reference>
<evidence type="ECO:0000256" key="4">
    <source>
        <dbReference type="ARBA" id="ARBA00023136"/>
    </source>
</evidence>
<organism evidence="7 8">
    <name type="scientific">Actinidia chinensis var. chinensis</name>
    <name type="common">Chinese soft-hair kiwi</name>
    <dbReference type="NCBI Taxonomy" id="1590841"/>
    <lineage>
        <taxon>Eukaryota</taxon>
        <taxon>Viridiplantae</taxon>
        <taxon>Streptophyta</taxon>
        <taxon>Embryophyta</taxon>
        <taxon>Tracheophyta</taxon>
        <taxon>Spermatophyta</taxon>
        <taxon>Magnoliopsida</taxon>
        <taxon>eudicotyledons</taxon>
        <taxon>Gunneridae</taxon>
        <taxon>Pentapetalae</taxon>
        <taxon>asterids</taxon>
        <taxon>Ericales</taxon>
        <taxon>Actinidiaceae</taxon>
        <taxon>Actinidia</taxon>
    </lineage>
</organism>
<dbReference type="OMA" id="ANMMYSS"/>
<dbReference type="GO" id="GO:0016020">
    <property type="term" value="C:membrane"/>
    <property type="evidence" value="ECO:0007669"/>
    <property type="project" value="UniProtKB-SubCell"/>
</dbReference>
<dbReference type="PANTHER" id="PTHR31766:SF8">
    <property type="entry name" value="TLC DOMAIN-CONTAINING PROTEIN"/>
    <property type="match status" value="1"/>
</dbReference>
<keyword evidence="3 5" id="KW-1133">Transmembrane helix</keyword>
<dbReference type="EMBL" id="NKQK01000006">
    <property type="protein sequence ID" value="PSS28782.1"/>
    <property type="molecule type" value="Genomic_DNA"/>
</dbReference>
<dbReference type="Gramene" id="PSS28782">
    <property type="protein sequence ID" value="PSS28782"/>
    <property type="gene ID" value="CEY00_Acc03336"/>
</dbReference>
<dbReference type="InterPro" id="IPR040327">
    <property type="entry name" value="At5g14285-like"/>
</dbReference>
<gene>
    <name evidence="7" type="ORF">CEY00_Acc03336</name>
</gene>
<comment type="subcellular location">
    <subcellularLocation>
        <location evidence="1">Membrane</location>
        <topology evidence="1">Multi-pass membrane protein</topology>
    </subcellularLocation>
</comment>
<reference evidence="7 8" key="1">
    <citation type="submission" date="2017-07" db="EMBL/GenBank/DDBJ databases">
        <title>An improved, manually edited Actinidia chinensis var. chinensis (kiwifruit) genome highlights the challenges associated with draft genomes and gene prediction in plants.</title>
        <authorList>
            <person name="Pilkington S."/>
            <person name="Crowhurst R."/>
            <person name="Hilario E."/>
            <person name="Nardozza S."/>
            <person name="Fraser L."/>
            <person name="Peng Y."/>
            <person name="Gunaseelan K."/>
            <person name="Simpson R."/>
            <person name="Tahir J."/>
            <person name="Deroles S."/>
            <person name="Templeton K."/>
            <person name="Luo Z."/>
            <person name="Davy M."/>
            <person name="Cheng C."/>
            <person name="Mcneilage M."/>
            <person name="Scaglione D."/>
            <person name="Liu Y."/>
            <person name="Zhang Q."/>
            <person name="Datson P."/>
            <person name="De Silva N."/>
            <person name="Gardiner S."/>
            <person name="Bassett H."/>
            <person name="Chagne D."/>
            <person name="Mccallum J."/>
            <person name="Dzierzon H."/>
            <person name="Deng C."/>
            <person name="Wang Y.-Y."/>
            <person name="Barron N."/>
            <person name="Manako K."/>
            <person name="Bowen J."/>
            <person name="Foster T."/>
            <person name="Erridge Z."/>
            <person name="Tiffin H."/>
            <person name="Waite C."/>
            <person name="Davies K."/>
            <person name="Grierson E."/>
            <person name="Laing W."/>
            <person name="Kirk R."/>
            <person name="Chen X."/>
            <person name="Wood M."/>
            <person name="Montefiori M."/>
            <person name="Brummell D."/>
            <person name="Schwinn K."/>
            <person name="Catanach A."/>
            <person name="Fullerton C."/>
            <person name="Li D."/>
            <person name="Meiyalaghan S."/>
            <person name="Nieuwenhuizen N."/>
            <person name="Read N."/>
            <person name="Prakash R."/>
            <person name="Hunter D."/>
            <person name="Zhang H."/>
            <person name="Mckenzie M."/>
            <person name="Knabel M."/>
            <person name="Harris A."/>
            <person name="Allan A."/>
            <person name="Chen A."/>
            <person name="Janssen B."/>
            <person name="Plunkett B."/>
            <person name="Dwamena C."/>
            <person name="Voogd C."/>
            <person name="Leif D."/>
            <person name="Lafferty D."/>
            <person name="Souleyre E."/>
            <person name="Varkonyi-Gasic E."/>
            <person name="Gambi F."/>
            <person name="Hanley J."/>
            <person name="Yao J.-L."/>
            <person name="Cheung J."/>
            <person name="David K."/>
            <person name="Warren B."/>
            <person name="Marsh K."/>
            <person name="Snowden K."/>
            <person name="Lin-Wang K."/>
            <person name="Brian L."/>
            <person name="Martinez-Sanchez M."/>
            <person name="Wang M."/>
            <person name="Ileperuma N."/>
            <person name="Macnee N."/>
            <person name="Campin R."/>
            <person name="Mcatee P."/>
            <person name="Drummond R."/>
            <person name="Espley R."/>
            <person name="Ireland H."/>
            <person name="Wu R."/>
            <person name="Atkinson R."/>
            <person name="Karunairetnam S."/>
            <person name="Bulley S."/>
            <person name="Chunkath S."/>
            <person name="Hanley Z."/>
            <person name="Storey R."/>
            <person name="Thrimawithana A."/>
            <person name="Thomson S."/>
            <person name="David C."/>
            <person name="Testolin R."/>
        </authorList>
    </citation>
    <scope>NUCLEOTIDE SEQUENCE [LARGE SCALE GENOMIC DNA]</scope>
    <source>
        <strain evidence="8">cv. Red5</strain>
        <tissue evidence="7">Young leaf</tissue>
    </source>
</reference>
<evidence type="ECO:0000259" key="6">
    <source>
        <dbReference type="SMART" id="SM00724"/>
    </source>
</evidence>
<dbReference type="PANTHER" id="PTHR31766">
    <property type="entry name" value="GLABROUS1 ENHANCER-BINDING PROTEIN-LIKE 2"/>
    <property type="match status" value="1"/>
</dbReference>
<feature type="transmembrane region" description="Helical" evidence="5">
    <location>
        <begin position="40"/>
        <end position="60"/>
    </location>
</feature>
<evidence type="ECO:0000256" key="2">
    <source>
        <dbReference type="ARBA" id="ARBA00022692"/>
    </source>
</evidence>
<feature type="transmembrane region" description="Helical" evidence="5">
    <location>
        <begin position="168"/>
        <end position="195"/>
    </location>
</feature>
<dbReference type="InParanoid" id="A0A2R6RFH8"/>
<feature type="transmembrane region" description="Helical" evidence="5">
    <location>
        <begin position="6"/>
        <end position="28"/>
    </location>
</feature>
<dbReference type="OrthoDB" id="204175at2759"/>
<keyword evidence="2 5" id="KW-0812">Transmembrane</keyword>
<feature type="transmembrane region" description="Helical" evidence="5">
    <location>
        <begin position="129"/>
        <end position="147"/>
    </location>
</feature>
<dbReference type="InterPro" id="IPR006634">
    <property type="entry name" value="TLC-dom"/>
</dbReference>
<feature type="transmembrane region" description="Helical" evidence="5">
    <location>
        <begin position="207"/>
        <end position="233"/>
    </location>
</feature>
<protein>
    <submittedName>
        <fullName evidence="7">TLC domain-containing protein</fullName>
    </submittedName>
</protein>
<evidence type="ECO:0000313" key="8">
    <source>
        <dbReference type="Proteomes" id="UP000241394"/>
    </source>
</evidence>
<accession>A0A2R6RFH8</accession>
<dbReference type="Pfam" id="PF03798">
    <property type="entry name" value="TRAM_LAG1_CLN8"/>
    <property type="match status" value="1"/>
</dbReference>
<evidence type="ECO:0000256" key="3">
    <source>
        <dbReference type="ARBA" id="ARBA00022989"/>
    </source>
</evidence>
<dbReference type="STRING" id="1590841.A0A2R6RFH8"/>
<feature type="domain" description="TLC" evidence="6">
    <location>
        <begin position="34"/>
        <end position="237"/>
    </location>
</feature>
<evidence type="ECO:0000256" key="1">
    <source>
        <dbReference type="ARBA" id="ARBA00004141"/>
    </source>
</evidence>
<evidence type="ECO:0000256" key="5">
    <source>
        <dbReference type="SAM" id="Phobius"/>
    </source>
</evidence>
<keyword evidence="4 5" id="KW-0472">Membrane</keyword>
<feature type="transmembrane region" description="Helical" evidence="5">
    <location>
        <begin position="80"/>
        <end position="99"/>
    </location>
</feature>
<keyword evidence="8" id="KW-1185">Reference proteome</keyword>
<sequence length="254" mass="28683">MATLTVFSLHTFLLMFTAIYLLGYYVIFRNWPGLSRAETSSCLLCLAHGTPAAVLATFSLLHLENPSNFASQNTPFQNMVLEFTIAAFFIDLLHFLLFVPTSYMYIAHHVATIYVFSTCRYIINHGAFPILVVLVLGEVTSLCHNTWRISGFRRADSQVAARVQEFSPLFYGFYTVVRGILAPVFVCKMAIFYLSGGGDGLVPMWAWVSWTVVIAGGNLFSIVWVFNMWLGVWRERGNQKKMKELGEEDVLIFG</sequence>